<name>M1DTX6_SOLTU</name>
<accession>M1DTX6</accession>
<evidence type="ECO:0008006" key="4">
    <source>
        <dbReference type="Google" id="ProtNLM"/>
    </source>
</evidence>
<dbReference type="HOGENOM" id="CLU_1296342_0_0_1"/>
<keyword evidence="3" id="KW-1185">Reference proteome</keyword>
<dbReference type="InParanoid" id="M1DTX6"/>
<dbReference type="EnsemblPlants" id="PGSC0003DMT400094340">
    <property type="protein sequence ID" value="PGSC0003DMT400094340"/>
    <property type="gene ID" value="PGSC0003DMG400043911"/>
</dbReference>
<feature type="region of interest" description="Disordered" evidence="1">
    <location>
        <begin position="45"/>
        <end position="88"/>
    </location>
</feature>
<dbReference type="AlphaFoldDB" id="M1DTX6"/>
<dbReference type="Gramene" id="PGSC0003DMT400094340">
    <property type="protein sequence ID" value="PGSC0003DMT400094340"/>
    <property type="gene ID" value="PGSC0003DMG400043911"/>
</dbReference>
<dbReference type="Proteomes" id="UP000011115">
    <property type="component" value="Unassembled WGS sequence"/>
</dbReference>
<reference evidence="2" key="2">
    <citation type="submission" date="2015-06" db="UniProtKB">
        <authorList>
            <consortium name="EnsemblPlants"/>
        </authorList>
    </citation>
    <scope>IDENTIFICATION</scope>
    <source>
        <strain evidence="2">DM1-3 516 R44</strain>
    </source>
</reference>
<protein>
    <recommendedName>
        <fullName evidence="4">Integrase core domain containing protein</fullName>
    </recommendedName>
</protein>
<organism evidence="2 3">
    <name type="scientific">Solanum tuberosum</name>
    <name type="common">Potato</name>
    <dbReference type="NCBI Taxonomy" id="4113"/>
    <lineage>
        <taxon>Eukaryota</taxon>
        <taxon>Viridiplantae</taxon>
        <taxon>Streptophyta</taxon>
        <taxon>Embryophyta</taxon>
        <taxon>Tracheophyta</taxon>
        <taxon>Spermatophyta</taxon>
        <taxon>Magnoliopsida</taxon>
        <taxon>eudicotyledons</taxon>
        <taxon>Gunneridae</taxon>
        <taxon>Pentapetalae</taxon>
        <taxon>asterids</taxon>
        <taxon>lamiids</taxon>
        <taxon>Solanales</taxon>
        <taxon>Solanaceae</taxon>
        <taxon>Solanoideae</taxon>
        <taxon>Solaneae</taxon>
        <taxon>Solanum</taxon>
    </lineage>
</organism>
<reference evidence="3" key="1">
    <citation type="journal article" date="2011" name="Nature">
        <title>Genome sequence and analysis of the tuber crop potato.</title>
        <authorList>
            <consortium name="The Potato Genome Sequencing Consortium"/>
        </authorList>
    </citation>
    <scope>NUCLEOTIDE SEQUENCE [LARGE SCALE GENOMIC DNA]</scope>
    <source>
        <strain evidence="3">cv. DM1-3 516 R44</strain>
    </source>
</reference>
<evidence type="ECO:0000313" key="3">
    <source>
        <dbReference type="Proteomes" id="UP000011115"/>
    </source>
</evidence>
<evidence type="ECO:0000256" key="1">
    <source>
        <dbReference type="SAM" id="MobiDB-lite"/>
    </source>
</evidence>
<evidence type="ECO:0000313" key="2">
    <source>
        <dbReference type="EnsemblPlants" id="PGSC0003DMT400094340"/>
    </source>
</evidence>
<proteinExistence type="predicted"/>
<dbReference type="PaxDb" id="4113-PGSC0003DMT400094340"/>
<sequence length="213" mass="23638">MLKFQYFVTDHQDGPSSIQRAVDRVRRLVLDLERFQNQKSKTTTTTYVTKFEDPLSGSSKARPRRASRSVKPLTGRGINQPRPGVQQNVGINQPRVVDENKGVEGVVHPQRQPIVPRGRAQHPAHMIYEKDDADLDGAGAIALPALPPCVKFTITSTMIQLLNLKGMFRGAVGDDASSLDKFCGNLNVTRDSWGQPNNNEVEADSIVSYWRGD</sequence>